<feature type="domain" description="PiggyBac transposable element-derived protein" evidence="1">
    <location>
        <begin position="1"/>
        <end position="208"/>
    </location>
</feature>
<dbReference type="VEuPathDB" id="VectorBase:LOC119176728"/>
<accession>A0A6G5ABC5</accession>
<sequence>MKAYFASCVLMSQVKKSSIQSYWSTRSVISTPFFATVMSRHRFWVLSRYLHFCNSLPQSEDRLWNIRPVLDIILKSIGAAYNPEASVAVDESLMKFRSRLSYIQFNPSKRARFGVKFYKLCESSSGYCLNFQFILEKVRRRQQQIGYCAVSPLFLTLLENAFLTATQYLWTTGTLRLHFFRHLKDAGSNAVGTVRLHRKNMPKGFKQLKLKKVNAKFSLREGSWL</sequence>
<dbReference type="PANTHER" id="PTHR46599:SF3">
    <property type="entry name" value="PIGGYBAC TRANSPOSABLE ELEMENT-DERIVED PROTEIN 4"/>
    <property type="match status" value="1"/>
</dbReference>
<organism evidence="2">
    <name type="scientific">Rhipicephalus microplus</name>
    <name type="common">Cattle tick</name>
    <name type="synonym">Boophilus microplus</name>
    <dbReference type="NCBI Taxonomy" id="6941"/>
    <lineage>
        <taxon>Eukaryota</taxon>
        <taxon>Metazoa</taxon>
        <taxon>Ecdysozoa</taxon>
        <taxon>Arthropoda</taxon>
        <taxon>Chelicerata</taxon>
        <taxon>Arachnida</taxon>
        <taxon>Acari</taxon>
        <taxon>Parasitiformes</taxon>
        <taxon>Ixodida</taxon>
        <taxon>Ixodoidea</taxon>
        <taxon>Ixodidae</taxon>
        <taxon>Rhipicephalinae</taxon>
        <taxon>Rhipicephalus</taxon>
        <taxon>Boophilus</taxon>
    </lineage>
</organism>
<proteinExistence type="predicted"/>
<name>A0A6G5ABC5_RHIMP</name>
<protein>
    <submittedName>
        <fullName evidence="2">Putative piggybac transposable element-derived</fullName>
    </submittedName>
</protein>
<dbReference type="PANTHER" id="PTHR46599">
    <property type="entry name" value="PIGGYBAC TRANSPOSABLE ELEMENT-DERIVED PROTEIN 4"/>
    <property type="match status" value="1"/>
</dbReference>
<dbReference type="AlphaFoldDB" id="A0A6G5ABC5"/>
<dbReference type="InterPro" id="IPR029526">
    <property type="entry name" value="PGBD"/>
</dbReference>
<dbReference type="Pfam" id="PF13843">
    <property type="entry name" value="DDE_Tnp_1_7"/>
    <property type="match status" value="1"/>
</dbReference>
<dbReference type="OrthoDB" id="6495198at2759"/>
<reference evidence="2" key="1">
    <citation type="submission" date="2020-03" db="EMBL/GenBank/DDBJ databases">
        <title>A transcriptome and proteome of the tick Rhipicephalus microplus shaped by the genetic composition of its hosts and developmental stage.</title>
        <authorList>
            <person name="Garcia G.R."/>
            <person name="Ribeiro J.M.C."/>
            <person name="Maruyama S.R."/>
            <person name="Gardinasse L.G."/>
            <person name="Nelson K."/>
            <person name="Ferreira B.R."/>
            <person name="Andrade T.G."/>
            <person name="Santos I.K.F.M."/>
        </authorList>
    </citation>
    <scope>NUCLEOTIDE SEQUENCE</scope>
    <source>
        <strain evidence="2">NSGR</strain>
        <tissue evidence="2">Salivary glands</tissue>
    </source>
</reference>
<dbReference type="EMBL" id="GIKN01005223">
    <property type="protein sequence ID" value="NIE47496.1"/>
    <property type="molecule type" value="Transcribed_RNA"/>
</dbReference>
<evidence type="ECO:0000313" key="2">
    <source>
        <dbReference type="EMBL" id="NIE47496.1"/>
    </source>
</evidence>
<evidence type="ECO:0000259" key="1">
    <source>
        <dbReference type="Pfam" id="PF13843"/>
    </source>
</evidence>